<organism evidence="5 6">
    <name type="scientific">Actinomadura alba</name>
    <dbReference type="NCBI Taxonomy" id="406431"/>
    <lineage>
        <taxon>Bacteria</taxon>
        <taxon>Bacillati</taxon>
        <taxon>Actinomycetota</taxon>
        <taxon>Actinomycetes</taxon>
        <taxon>Streptosporangiales</taxon>
        <taxon>Thermomonosporaceae</taxon>
        <taxon>Actinomadura</taxon>
    </lineage>
</organism>
<feature type="domain" description="N-acetylmuramoyl-L-alanine amidase" evidence="3">
    <location>
        <begin position="68"/>
        <end position="216"/>
    </location>
</feature>
<evidence type="ECO:0000313" key="5">
    <source>
        <dbReference type="EMBL" id="MBC6466149.1"/>
    </source>
</evidence>
<dbReference type="InterPro" id="IPR006619">
    <property type="entry name" value="PGRP_domain_met/bac"/>
</dbReference>
<dbReference type="PANTHER" id="PTHR11022">
    <property type="entry name" value="PEPTIDOGLYCAN RECOGNITION PROTEIN"/>
    <property type="match status" value="1"/>
</dbReference>
<evidence type="ECO:0000259" key="4">
    <source>
        <dbReference type="SMART" id="SM00701"/>
    </source>
</evidence>
<dbReference type="InterPro" id="IPR002502">
    <property type="entry name" value="Amidase_domain"/>
</dbReference>
<comment type="caution">
    <text evidence="5">The sequence shown here is derived from an EMBL/GenBank/DDBJ whole genome shotgun (WGS) entry which is preliminary data.</text>
</comment>
<dbReference type="Gene3D" id="3.40.80.10">
    <property type="entry name" value="Peptidoglycan recognition protein-like"/>
    <property type="match status" value="1"/>
</dbReference>
<dbReference type="Proteomes" id="UP000805614">
    <property type="component" value="Unassembled WGS sequence"/>
</dbReference>
<comment type="similarity">
    <text evidence="1">Belongs to the N-acetylmuramoyl-L-alanine amidase 2 family.</text>
</comment>
<dbReference type="InterPro" id="IPR036505">
    <property type="entry name" value="Amidase/PGRP_sf"/>
</dbReference>
<accession>A0ABR7LMZ9</accession>
<feature type="compositionally biased region" description="Pro residues" evidence="2">
    <location>
        <begin position="1"/>
        <end position="20"/>
    </location>
</feature>
<dbReference type="CDD" id="cd06583">
    <property type="entry name" value="PGRP"/>
    <property type="match status" value="1"/>
</dbReference>
<dbReference type="SMART" id="SM00701">
    <property type="entry name" value="PGRP"/>
    <property type="match status" value="1"/>
</dbReference>
<dbReference type="PROSITE" id="PS51318">
    <property type="entry name" value="TAT"/>
    <property type="match status" value="1"/>
</dbReference>
<dbReference type="InterPro" id="IPR006311">
    <property type="entry name" value="TAT_signal"/>
</dbReference>
<evidence type="ECO:0000256" key="1">
    <source>
        <dbReference type="ARBA" id="ARBA00007553"/>
    </source>
</evidence>
<feature type="region of interest" description="Disordered" evidence="2">
    <location>
        <begin position="1"/>
        <end position="25"/>
    </location>
</feature>
<gene>
    <name evidence="5" type="ORF">HKK74_11655</name>
</gene>
<evidence type="ECO:0000313" key="6">
    <source>
        <dbReference type="Proteomes" id="UP000805614"/>
    </source>
</evidence>
<proteinExistence type="inferred from homology"/>
<dbReference type="SUPFAM" id="SSF55846">
    <property type="entry name" value="N-acetylmuramoyl-L-alanine amidase-like"/>
    <property type="match status" value="1"/>
</dbReference>
<dbReference type="InterPro" id="IPR015510">
    <property type="entry name" value="PGRP"/>
</dbReference>
<dbReference type="SMART" id="SM00644">
    <property type="entry name" value="Ami_2"/>
    <property type="match status" value="1"/>
</dbReference>
<name>A0ABR7LMZ9_9ACTN</name>
<dbReference type="Pfam" id="PF01510">
    <property type="entry name" value="Amidase_2"/>
    <property type="match status" value="1"/>
</dbReference>
<feature type="region of interest" description="Disordered" evidence="2">
    <location>
        <begin position="248"/>
        <end position="272"/>
    </location>
</feature>
<feature type="domain" description="Peptidoglycan recognition protein family" evidence="4">
    <location>
        <begin position="56"/>
        <end position="210"/>
    </location>
</feature>
<evidence type="ECO:0000259" key="3">
    <source>
        <dbReference type="SMART" id="SM00644"/>
    </source>
</evidence>
<keyword evidence="6" id="KW-1185">Reference proteome</keyword>
<sequence length="272" mass="28897">MSDALPPSPSPEPSDPPPADRPSRRRLLGGAVTLGGAALLAGATGLQSSASAATRPYISTRAQWQARAPRSTATILSRVPDHIVVHHTATANSTDYSVNHAYALSRSIQNYHMDSNGWSDVGQQFTISRGGYLMEGRNRSIYALDTRTHVVGAQCAGHNEHTVGIECEGLYTSATPPSALFSTLVRLCAFLCDLYAIPPSSGIVGHRNYVATACPGDTFYSMLPRLRQEVAAEMGLVGADATEHPLPDLGRGLRGPQRAFDHGPALARGERG</sequence>
<reference evidence="5 6" key="1">
    <citation type="submission" date="2020-06" db="EMBL/GenBank/DDBJ databases">
        <title>Actinomadura xiongansis sp. nov., isolated from soil of Baiyangdian.</title>
        <authorList>
            <person name="Zhang X."/>
        </authorList>
    </citation>
    <scope>NUCLEOTIDE SEQUENCE [LARGE SCALE GENOMIC DNA]</scope>
    <source>
        <strain evidence="5 6">HBUM206468</strain>
    </source>
</reference>
<dbReference type="EMBL" id="JABVEC010000007">
    <property type="protein sequence ID" value="MBC6466149.1"/>
    <property type="molecule type" value="Genomic_DNA"/>
</dbReference>
<dbReference type="RefSeq" id="WP_187243168.1">
    <property type="nucleotide sequence ID" value="NZ_BAAAOK010000059.1"/>
</dbReference>
<protein>
    <submittedName>
        <fullName evidence="5">N-acetylmuramoyl-L-alanine amidase</fullName>
    </submittedName>
</protein>
<evidence type="ECO:0000256" key="2">
    <source>
        <dbReference type="SAM" id="MobiDB-lite"/>
    </source>
</evidence>
<dbReference type="PANTHER" id="PTHR11022:SF41">
    <property type="entry name" value="PEPTIDOGLYCAN-RECOGNITION PROTEIN LC-RELATED"/>
    <property type="match status" value="1"/>
</dbReference>